<gene>
    <name evidence="2" type="ORF">D4A39_15665</name>
</gene>
<feature type="signal peptide" evidence="1">
    <location>
        <begin position="1"/>
        <end position="21"/>
    </location>
</feature>
<sequence length="233" mass="26029">MHYRALAFGLCSLSLLNPVHAQDALPPCGSPVAVPEKPILEDYPDYTDFLLQIMKYKQASRDRASHRKVCPTDYVAQHSASTDPTVIEGPETLDSALERTPRIPEIDYQAHRTWHDRSTSRSFVLSPLTAPILSSERLRTLLGNAGTDEPLILPMTVVGMQLEGLNDGGNAQLIEEQTAYQQLPYEERQAEQASYQPVKRAQLDDLYTDGNLTIYLNSSDDIYFIEATAEGDF</sequence>
<dbReference type="Proteomes" id="UP000283734">
    <property type="component" value="Unassembled WGS sequence"/>
</dbReference>
<keyword evidence="3" id="KW-1185">Reference proteome</keyword>
<accession>A0A418XUE2</accession>
<evidence type="ECO:0000256" key="1">
    <source>
        <dbReference type="SAM" id="SignalP"/>
    </source>
</evidence>
<proteinExistence type="predicted"/>
<comment type="caution">
    <text evidence="2">The sequence shown here is derived from an EMBL/GenBank/DDBJ whole genome shotgun (WGS) entry which is preliminary data.</text>
</comment>
<dbReference type="OrthoDB" id="6075966at2"/>
<evidence type="ECO:0000313" key="2">
    <source>
        <dbReference type="EMBL" id="RJG16227.1"/>
    </source>
</evidence>
<dbReference type="EMBL" id="QYYA01000006">
    <property type="protein sequence ID" value="RJG16227.1"/>
    <property type="molecule type" value="Genomic_DNA"/>
</dbReference>
<organism evidence="2 3">
    <name type="scientific">Alcanivorax profundi</name>
    <dbReference type="NCBI Taxonomy" id="2338368"/>
    <lineage>
        <taxon>Bacteria</taxon>
        <taxon>Pseudomonadati</taxon>
        <taxon>Pseudomonadota</taxon>
        <taxon>Gammaproteobacteria</taxon>
        <taxon>Oceanospirillales</taxon>
        <taxon>Alcanivoracaceae</taxon>
        <taxon>Alcanivorax</taxon>
    </lineage>
</organism>
<dbReference type="AlphaFoldDB" id="A0A418XUE2"/>
<reference evidence="2 3" key="1">
    <citation type="submission" date="2018-09" db="EMBL/GenBank/DDBJ databases">
        <title>Alcanivorax profundi sp. nov., isolated from 1000 m-depth seawater of the Mariana Trench.</title>
        <authorList>
            <person name="Liu J."/>
        </authorList>
    </citation>
    <scope>NUCLEOTIDE SEQUENCE [LARGE SCALE GENOMIC DNA]</scope>
    <source>
        <strain evidence="2 3">MTEO17</strain>
    </source>
</reference>
<feature type="chain" id="PRO_5019343334" evidence="1">
    <location>
        <begin position="22"/>
        <end position="233"/>
    </location>
</feature>
<dbReference type="RefSeq" id="WP_022983795.1">
    <property type="nucleotide sequence ID" value="NZ_CAXGPP010000011.1"/>
</dbReference>
<name>A0A418XUE2_9GAMM</name>
<keyword evidence="1" id="KW-0732">Signal</keyword>
<evidence type="ECO:0000313" key="3">
    <source>
        <dbReference type="Proteomes" id="UP000283734"/>
    </source>
</evidence>
<protein>
    <submittedName>
        <fullName evidence="2">Uncharacterized protein</fullName>
    </submittedName>
</protein>